<keyword evidence="1" id="KW-0159">Chromosome partition</keyword>
<dbReference type="GO" id="GO:0015074">
    <property type="term" value="P:DNA integration"/>
    <property type="evidence" value="ECO:0007669"/>
    <property type="project" value="UniProtKB-KW"/>
</dbReference>
<organism evidence="8 9">
    <name type="scientific">Spirosoma sordidisoli</name>
    <dbReference type="NCBI Taxonomy" id="2502893"/>
    <lineage>
        <taxon>Bacteria</taxon>
        <taxon>Pseudomonadati</taxon>
        <taxon>Bacteroidota</taxon>
        <taxon>Cytophagia</taxon>
        <taxon>Cytophagales</taxon>
        <taxon>Cytophagaceae</taxon>
        <taxon>Spirosoma</taxon>
    </lineage>
</organism>
<dbReference type="PROSITE" id="PS51898">
    <property type="entry name" value="TYR_RECOMBINASE"/>
    <property type="match status" value="1"/>
</dbReference>
<evidence type="ECO:0000313" key="9">
    <source>
        <dbReference type="Proteomes" id="UP000290407"/>
    </source>
</evidence>
<dbReference type="InterPro" id="IPR013762">
    <property type="entry name" value="Integrase-like_cat_sf"/>
</dbReference>
<feature type="domain" description="Tyr recombinase" evidence="6">
    <location>
        <begin position="214"/>
        <end position="401"/>
    </location>
</feature>
<dbReference type="PROSITE" id="PS51900">
    <property type="entry name" value="CB"/>
    <property type="match status" value="1"/>
</dbReference>
<sequence>MPKTTALSARTSSATAIEATGGGRVTVSQLVNQFTAWLEKPGNYPRLARQFVLYCLENKLPLDGGSLRIYAGGKAGNQISPVKKFILFYQAQGCPAVVPDPPKRRRVPPAANELILGYLADATHLRGDKSKENYTQALNAFFTYIFEGQEAGRHATYCAQTIGQYVNDLKQRGLSAFTVNFYLSTIKQLTEWVIKHRTRLGLSDEQADGLRDVALIRGLTIERGFYKDSLDEAERDALLVSIDNLTDKAIVALLVIEGLRTVEVTRLTLGDVEFSKGLLQVRGKGKSTKKAIKLFDSCSAILRQYIQSGESLPLTAPASAALFPDLETAQIRYRVDKYFKALDLKRKGMSAHSLRHTAGQLLIDKGVEPVWVQRHLRHELFETTQFYIKKKTERDYFEKMLGSV</sequence>
<evidence type="ECO:0000256" key="3">
    <source>
        <dbReference type="ARBA" id="ARBA00023125"/>
    </source>
</evidence>
<dbReference type="Proteomes" id="UP000290407">
    <property type="component" value="Unassembled WGS sequence"/>
</dbReference>
<proteinExistence type="predicted"/>
<dbReference type="SUPFAM" id="SSF56349">
    <property type="entry name" value="DNA breaking-rejoining enzymes"/>
    <property type="match status" value="1"/>
</dbReference>
<dbReference type="GO" id="GO:0007059">
    <property type="term" value="P:chromosome segregation"/>
    <property type="evidence" value="ECO:0007669"/>
    <property type="project" value="UniProtKB-KW"/>
</dbReference>
<comment type="caution">
    <text evidence="8">The sequence shown here is derived from an EMBL/GenBank/DDBJ whole genome shotgun (WGS) entry which is preliminary data.</text>
</comment>
<keyword evidence="4" id="KW-0233">DNA recombination</keyword>
<dbReference type="PANTHER" id="PTHR30349:SF81">
    <property type="entry name" value="TYROSINE RECOMBINASE XERC"/>
    <property type="match status" value="1"/>
</dbReference>
<dbReference type="EMBL" id="SBLB01000012">
    <property type="protein sequence ID" value="RYC66671.1"/>
    <property type="molecule type" value="Genomic_DNA"/>
</dbReference>
<evidence type="ECO:0000256" key="4">
    <source>
        <dbReference type="ARBA" id="ARBA00023172"/>
    </source>
</evidence>
<protein>
    <submittedName>
        <fullName evidence="8">Integrase</fullName>
    </submittedName>
</protein>
<keyword evidence="2" id="KW-0229">DNA integration</keyword>
<dbReference type="Gene3D" id="1.10.150.130">
    <property type="match status" value="1"/>
</dbReference>
<dbReference type="InterPro" id="IPR004107">
    <property type="entry name" value="Integrase_SAM-like_N"/>
</dbReference>
<evidence type="ECO:0000259" key="6">
    <source>
        <dbReference type="PROSITE" id="PS51898"/>
    </source>
</evidence>
<dbReference type="AlphaFoldDB" id="A0A4Q2UGY0"/>
<dbReference type="Gene3D" id="1.10.443.10">
    <property type="entry name" value="Intergrase catalytic core"/>
    <property type="match status" value="1"/>
</dbReference>
<dbReference type="InterPro" id="IPR011010">
    <property type="entry name" value="DNA_brk_join_enz"/>
</dbReference>
<evidence type="ECO:0000256" key="1">
    <source>
        <dbReference type="ARBA" id="ARBA00022829"/>
    </source>
</evidence>
<dbReference type="PANTHER" id="PTHR30349">
    <property type="entry name" value="PHAGE INTEGRASE-RELATED"/>
    <property type="match status" value="1"/>
</dbReference>
<evidence type="ECO:0000256" key="5">
    <source>
        <dbReference type="PROSITE-ProRule" id="PRU01248"/>
    </source>
</evidence>
<reference evidence="8 9" key="1">
    <citation type="submission" date="2019-01" db="EMBL/GenBank/DDBJ databases">
        <title>Spirosoma flava sp. nov., a propanil-degrading bacterium isolated from herbicide-contaminated soil.</title>
        <authorList>
            <person name="Zhang L."/>
            <person name="Jiang J.-D."/>
        </authorList>
    </citation>
    <scope>NUCLEOTIDE SEQUENCE [LARGE SCALE GENOMIC DNA]</scope>
    <source>
        <strain evidence="8 9">TY50</strain>
    </source>
</reference>
<dbReference type="Pfam" id="PF02899">
    <property type="entry name" value="Phage_int_SAM_1"/>
    <property type="match status" value="1"/>
</dbReference>
<evidence type="ECO:0000259" key="7">
    <source>
        <dbReference type="PROSITE" id="PS51900"/>
    </source>
</evidence>
<dbReference type="InterPro" id="IPR050090">
    <property type="entry name" value="Tyrosine_recombinase_XerCD"/>
</dbReference>
<accession>A0A4Q2UGY0</accession>
<gene>
    <name evidence="8" type="ORF">EQG79_27925</name>
</gene>
<dbReference type="GO" id="GO:0006310">
    <property type="term" value="P:DNA recombination"/>
    <property type="evidence" value="ECO:0007669"/>
    <property type="project" value="UniProtKB-KW"/>
</dbReference>
<evidence type="ECO:0000256" key="2">
    <source>
        <dbReference type="ARBA" id="ARBA00022908"/>
    </source>
</evidence>
<dbReference type="InterPro" id="IPR010998">
    <property type="entry name" value="Integrase_recombinase_N"/>
</dbReference>
<evidence type="ECO:0000313" key="8">
    <source>
        <dbReference type="EMBL" id="RYC66671.1"/>
    </source>
</evidence>
<feature type="domain" description="Core-binding (CB)" evidence="7">
    <location>
        <begin position="106"/>
        <end position="194"/>
    </location>
</feature>
<keyword evidence="3 5" id="KW-0238">DNA-binding</keyword>
<dbReference type="InterPro" id="IPR002104">
    <property type="entry name" value="Integrase_catalytic"/>
</dbReference>
<dbReference type="InterPro" id="IPR044068">
    <property type="entry name" value="CB"/>
</dbReference>
<dbReference type="GO" id="GO:0003677">
    <property type="term" value="F:DNA binding"/>
    <property type="evidence" value="ECO:0007669"/>
    <property type="project" value="UniProtKB-UniRule"/>
</dbReference>
<dbReference type="RefSeq" id="WP_129606065.1">
    <property type="nucleotide sequence ID" value="NZ_SBLB01000012.1"/>
</dbReference>
<keyword evidence="9" id="KW-1185">Reference proteome</keyword>
<dbReference type="Pfam" id="PF00589">
    <property type="entry name" value="Phage_integrase"/>
    <property type="match status" value="1"/>
</dbReference>
<name>A0A4Q2UGY0_9BACT</name>